<dbReference type="EMBL" id="BAABJE010000030">
    <property type="protein sequence ID" value="GAA4806498.1"/>
    <property type="molecule type" value="Genomic_DNA"/>
</dbReference>
<comment type="caution">
    <text evidence="14">The sequence shown here is derived from an EMBL/GenBank/DDBJ whole genome shotgun (WGS) entry which is preliminary data.</text>
</comment>
<comment type="catalytic activity">
    <reaction evidence="9 10 11">
        <text>adenosine(37) in tRNA + dimethylallyl diphosphate = N(6)-dimethylallyladenosine(37) in tRNA + diphosphate</text>
        <dbReference type="Rhea" id="RHEA:26482"/>
        <dbReference type="Rhea" id="RHEA-COMP:10162"/>
        <dbReference type="Rhea" id="RHEA-COMP:10375"/>
        <dbReference type="ChEBI" id="CHEBI:33019"/>
        <dbReference type="ChEBI" id="CHEBI:57623"/>
        <dbReference type="ChEBI" id="CHEBI:74411"/>
        <dbReference type="ChEBI" id="CHEBI:74415"/>
        <dbReference type="EC" id="2.5.1.75"/>
    </reaction>
</comment>
<dbReference type="NCBIfam" id="TIGR00174">
    <property type="entry name" value="miaA"/>
    <property type="match status" value="1"/>
</dbReference>
<feature type="site" description="Interaction with substrate tRNA" evidence="10">
    <location>
        <position position="127"/>
    </location>
</feature>
<dbReference type="RefSeq" id="WP_345304799.1">
    <property type="nucleotide sequence ID" value="NZ_BAABJE010000030.1"/>
</dbReference>
<dbReference type="EC" id="2.5.1.75" evidence="10"/>
<evidence type="ECO:0000256" key="5">
    <source>
        <dbReference type="ARBA" id="ARBA00022694"/>
    </source>
</evidence>
<dbReference type="CDD" id="cd02019">
    <property type="entry name" value="NK"/>
    <property type="match status" value="1"/>
</dbReference>
<dbReference type="InterPro" id="IPR027417">
    <property type="entry name" value="P-loop_NTPase"/>
</dbReference>
<feature type="region of interest" description="Interaction with substrate tRNA" evidence="10">
    <location>
        <begin position="39"/>
        <end position="42"/>
    </location>
</feature>
<feature type="site" description="Interaction with substrate tRNA" evidence="10">
    <location>
        <position position="105"/>
    </location>
</feature>
<sequence length="336" mass="36620">MPADSRPLAIALMGPTASGKTALALDWAQRFGGEIVSVDSALVYRGLDIGAAKPSREELAAVPHHLIDLREPWQPYSAADFAADARVAVKDIVDRGRLPILAGGTGLYFRALLQGLSPMPQADPAMRVQIEAEAAERGWPAMHAELTTVDPAAAARIHATDPQRIQRALEVYRLSGRPISAWQREASASPRFPCRVLKLAIAPHDRAVLHARIERRFDAMLAAGFLDEVRALRALPPLRDHPAPLDLPALRAVGYRQAWEHLDGALSAVEFRDRAIFATRQLAKRQGTWLRGERDLRVFDPANDNAGLEMAVLAFLGDGATGRFDLRAASGQLPVM</sequence>
<proteinExistence type="inferred from homology"/>
<evidence type="ECO:0000256" key="8">
    <source>
        <dbReference type="ARBA" id="ARBA00022842"/>
    </source>
</evidence>
<evidence type="ECO:0000256" key="9">
    <source>
        <dbReference type="ARBA" id="ARBA00049563"/>
    </source>
</evidence>
<keyword evidence="6 10" id="KW-0547">Nucleotide-binding</keyword>
<evidence type="ECO:0000256" key="12">
    <source>
        <dbReference type="RuleBase" id="RU003784"/>
    </source>
</evidence>
<evidence type="ECO:0000256" key="2">
    <source>
        <dbReference type="ARBA" id="ARBA00003213"/>
    </source>
</evidence>
<feature type="region of interest" description="Interaction with substrate tRNA" evidence="10">
    <location>
        <begin position="163"/>
        <end position="167"/>
    </location>
</feature>
<evidence type="ECO:0000256" key="3">
    <source>
        <dbReference type="ARBA" id="ARBA00005842"/>
    </source>
</evidence>
<reference evidence="15" key="1">
    <citation type="journal article" date="2019" name="Int. J. Syst. Evol. Microbiol.">
        <title>The Global Catalogue of Microorganisms (GCM) 10K type strain sequencing project: providing services to taxonomists for standard genome sequencing and annotation.</title>
        <authorList>
            <consortium name="The Broad Institute Genomics Platform"/>
            <consortium name="The Broad Institute Genome Sequencing Center for Infectious Disease"/>
            <person name="Wu L."/>
            <person name="Ma J."/>
        </authorList>
    </citation>
    <scope>NUCLEOTIDE SEQUENCE [LARGE SCALE GENOMIC DNA]</scope>
    <source>
        <strain evidence="15">JCM 18204</strain>
    </source>
</reference>
<evidence type="ECO:0000256" key="4">
    <source>
        <dbReference type="ARBA" id="ARBA00022679"/>
    </source>
</evidence>
<dbReference type="PANTHER" id="PTHR11088:SF60">
    <property type="entry name" value="TRNA DIMETHYLALLYLTRANSFERASE"/>
    <property type="match status" value="1"/>
</dbReference>
<evidence type="ECO:0000256" key="10">
    <source>
        <dbReference type="HAMAP-Rule" id="MF_00185"/>
    </source>
</evidence>
<evidence type="ECO:0000313" key="14">
    <source>
        <dbReference type="EMBL" id="GAA4806498.1"/>
    </source>
</evidence>
<comment type="function">
    <text evidence="2 10 12">Catalyzes the transfer of a dimethylallyl group onto the adenine at position 37 in tRNAs that read codons beginning with uridine, leading to the formation of N6-(dimethylallyl)adenosine (i(6)A).</text>
</comment>
<dbReference type="InterPro" id="IPR018022">
    <property type="entry name" value="IPT"/>
</dbReference>
<evidence type="ECO:0000313" key="15">
    <source>
        <dbReference type="Proteomes" id="UP001499959"/>
    </source>
</evidence>
<evidence type="ECO:0000256" key="13">
    <source>
        <dbReference type="RuleBase" id="RU003785"/>
    </source>
</evidence>
<accession>A0ABP9C9E0</accession>
<keyword evidence="8 10" id="KW-0460">Magnesium</keyword>
<comment type="subunit">
    <text evidence="10">Monomer.</text>
</comment>
<keyword evidence="15" id="KW-1185">Reference proteome</keyword>
<dbReference type="InterPro" id="IPR039657">
    <property type="entry name" value="Dimethylallyltransferase"/>
</dbReference>
<evidence type="ECO:0000256" key="6">
    <source>
        <dbReference type="ARBA" id="ARBA00022741"/>
    </source>
</evidence>
<comment type="caution">
    <text evidence="10">Lacks conserved residue(s) required for the propagation of feature annotation.</text>
</comment>
<dbReference type="PANTHER" id="PTHR11088">
    <property type="entry name" value="TRNA DIMETHYLALLYLTRANSFERASE"/>
    <property type="match status" value="1"/>
</dbReference>
<evidence type="ECO:0000256" key="11">
    <source>
        <dbReference type="RuleBase" id="RU003783"/>
    </source>
</evidence>
<evidence type="ECO:0000256" key="1">
    <source>
        <dbReference type="ARBA" id="ARBA00001946"/>
    </source>
</evidence>
<dbReference type="SUPFAM" id="SSF52540">
    <property type="entry name" value="P-loop containing nucleoside triphosphate hydrolases"/>
    <property type="match status" value="1"/>
</dbReference>
<organism evidence="14 15">
    <name type="scientific">Lysobacter hankyongensis</name>
    <dbReference type="NCBI Taxonomy" id="1176535"/>
    <lineage>
        <taxon>Bacteria</taxon>
        <taxon>Pseudomonadati</taxon>
        <taxon>Pseudomonadota</taxon>
        <taxon>Gammaproteobacteria</taxon>
        <taxon>Lysobacterales</taxon>
        <taxon>Lysobacteraceae</taxon>
        <taxon>Lysobacter</taxon>
    </lineage>
</organism>
<dbReference type="Gene3D" id="1.10.20.140">
    <property type="match status" value="1"/>
</dbReference>
<comment type="similarity">
    <text evidence="3 10 13">Belongs to the IPP transferase family.</text>
</comment>
<keyword evidence="5 10" id="KW-0819">tRNA processing</keyword>
<feature type="binding site" evidence="10">
    <location>
        <begin position="14"/>
        <end position="21"/>
    </location>
    <ligand>
        <name>ATP</name>
        <dbReference type="ChEBI" id="CHEBI:30616"/>
    </ligand>
</feature>
<dbReference type="Proteomes" id="UP001499959">
    <property type="component" value="Unassembled WGS sequence"/>
</dbReference>
<dbReference type="Gene3D" id="3.40.50.300">
    <property type="entry name" value="P-loop containing nucleotide triphosphate hydrolases"/>
    <property type="match status" value="1"/>
</dbReference>
<dbReference type="HAMAP" id="MF_00185">
    <property type="entry name" value="IPP_trans"/>
    <property type="match status" value="1"/>
</dbReference>
<comment type="cofactor">
    <cofactor evidence="1 10">
        <name>Mg(2+)</name>
        <dbReference type="ChEBI" id="CHEBI:18420"/>
    </cofactor>
</comment>
<protein>
    <recommendedName>
        <fullName evidence="10">tRNA dimethylallyltransferase</fullName>
        <ecNumber evidence="10">2.5.1.75</ecNumber>
    </recommendedName>
    <alternativeName>
        <fullName evidence="10">Dimethylallyl diphosphate:tRNA dimethylallyltransferase</fullName>
        <shortName evidence="10">DMAPP:tRNA dimethylallyltransferase</shortName>
        <shortName evidence="10">DMATase</shortName>
    </alternativeName>
    <alternativeName>
        <fullName evidence="10">Isopentenyl-diphosphate:tRNA isopentenyltransferase</fullName>
        <shortName evidence="10">IPP transferase</shortName>
        <shortName evidence="10">IPPT</shortName>
        <shortName evidence="10">IPTase</shortName>
    </alternativeName>
</protein>
<gene>
    <name evidence="10 14" type="primary">miaA</name>
    <name evidence="14" type="ORF">GCM10023307_36390</name>
</gene>
<dbReference type="Pfam" id="PF01715">
    <property type="entry name" value="IPPT"/>
    <property type="match status" value="1"/>
</dbReference>
<feature type="binding site" evidence="10">
    <location>
        <begin position="16"/>
        <end position="21"/>
    </location>
    <ligand>
        <name>substrate</name>
    </ligand>
</feature>
<keyword evidence="7 10" id="KW-0067">ATP-binding</keyword>
<keyword evidence="4 10" id="KW-0808">Transferase</keyword>
<name>A0ABP9C9E0_9GAMM</name>
<evidence type="ECO:0000256" key="7">
    <source>
        <dbReference type="ARBA" id="ARBA00022840"/>
    </source>
</evidence>